<comment type="subcellular location">
    <subcellularLocation>
        <location evidence="1">Cell outer membrane</location>
    </subcellularLocation>
</comment>
<dbReference type="GO" id="GO:0009279">
    <property type="term" value="C:cell outer membrane"/>
    <property type="evidence" value="ECO:0007669"/>
    <property type="project" value="UniProtKB-SubCell"/>
</dbReference>
<organism evidence="8 9">
    <name type="scientific">Odoribacter splanchnicus</name>
    <dbReference type="NCBI Taxonomy" id="28118"/>
    <lineage>
        <taxon>Bacteria</taxon>
        <taxon>Pseudomonadati</taxon>
        <taxon>Bacteroidota</taxon>
        <taxon>Bacteroidia</taxon>
        <taxon>Bacteroidales</taxon>
        <taxon>Odoribacteraceae</taxon>
        <taxon>Odoribacter</taxon>
    </lineage>
</organism>
<evidence type="ECO:0000256" key="1">
    <source>
        <dbReference type="ARBA" id="ARBA00004442"/>
    </source>
</evidence>
<evidence type="ECO:0000256" key="2">
    <source>
        <dbReference type="ARBA" id="ARBA00006275"/>
    </source>
</evidence>
<reference evidence="8 9" key="1">
    <citation type="submission" date="2018-08" db="EMBL/GenBank/DDBJ databases">
        <title>A genome reference for cultivated species of the human gut microbiota.</title>
        <authorList>
            <person name="Zou Y."/>
            <person name="Xue W."/>
            <person name="Luo G."/>
        </authorList>
    </citation>
    <scope>NUCLEOTIDE SEQUENCE [LARGE SCALE GENOMIC DNA]</scope>
    <source>
        <strain evidence="8 9">OF03-11</strain>
    </source>
</reference>
<dbReference type="AlphaFoldDB" id="A0A413IC82"/>
<evidence type="ECO:0000256" key="3">
    <source>
        <dbReference type="ARBA" id="ARBA00022729"/>
    </source>
</evidence>
<evidence type="ECO:0000313" key="8">
    <source>
        <dbReference type="EMBL" id="RGY06724.1"/>
    </source>
</evidence>
<keyword evidence="3" id="KW-0732">Signal</keyword>
<dbReference type="EMBL" id="QSCO01000011">
    <property type="protein sequence ID" value="RGY06724.1"/>
    <property type="molecule type" value="Genomic_DNA"/>
</dbReference>
<dbReference type="InterPro" id="IPR012944">
    <property type="entry name" value="SusD_RagB_dom"/>
</dbReference>
<comment type="similarity">
    <text evidence="2">Belongs to the SusD family.</text>
</comment>
<dbReference type="Pfam" id="PF07980">
    <property type="entry name" value="SusD_RagB"/>
    <property type="match status" value="1"/>
</dbReference>
<dbReference type="PROSITE" id="PS51257">
    <property type="entry name" value="PROKAR_LIPOPROTEIN"/>
    <property type="match status" value="1"/>
</dbReference>
<dbReference type="InterPro" id="IPR033985">
    <property type="entry name" value="SusD-like_N"/>
</dbReference>
<dbReference type="SUPFAM" id="SSF48452">
    <property type="entry name" value="TPR-like"/>
    <property type="match status" value="1"/>
</dbReference>
<name>A0A413IC82_9BACT</name>
<accession>A0A413IC82</accession>
<dbReference type="RefSeq" id="WP_118103770.1">
    <property type="nucleotide sequence ID" value="NZ_QSCO01000011.1"/>
</dbReference>
<feature type="domain" description="RagB/SusD" evidence="6">
    <location>
        <begin position="357"/>
        <end position="460"/>
    </location>
</feature>
<dbReference type="InterPro" id="IPR011990">
    <property type="entry name" value="TPR-like_helical_dom_sf"/>
</dbReference>
<evidence type="ECO:0000259" key="7">
    <source>
        <dbReference type="Pfam" id="PF14322"/>
    </source>
</evidence>
<gene>
    <name evidence="8" type="ORF">DXA53_09435</name>
</gene>
<dbReference type="Gene3D" id="1.25.40.390">
    <property type="match status" value="1"/>
</dbReference>
<keyword evidence="5" id="KW-0998">Cell outer membrane</keyword>
<protein>
    <submittedName>
        <fullName evidence="8">RagB/SusD family nutrient uptake outer membrane protein</fullName>
    </submittedName>
</protein>
<dbReference type="Proteomes" id="UP000284434">
    <property type="component" value="Unassembled WGS sequence"/>
</dbReference>
<comment type="caution">
    <text evidence="8">The sequence shown here is derived from an EMBL/GenBank/DDBJ whole genome shotgun (WGS) entry which is preliminary data.</text>
</comment>
<evidence type="ECO:0000259" key="6">
    <source>
        <dbReference type="Pfam" id="PF07980"/>
    </source>
</evidence>
<dbReference type="Pfam" id="PF14322">
    <property type="entry name" value="SusD-like_3"/>
    <property type="match status" value="1"/>
</dbReference>
<proteinExistence type="inferred from homology"/>
<evidence type="ECO:0000256" key="4">
    <source>
        <dbReference type="ARBA" id="ARBA00023136"/>
    </source>
</evidence>
<sequence length="498" mass="56987">MKLIMHITNKLKLVVAIVLSITSTSCNNWLDLDSEDRILENTLFSSPSGFMSALNGVYIEFLKPNMYGDVLTYKTFDVLAQYYDCSADEHPMQRLIKYEPTAKAGQVSGLWSTAYTLLVNVNTIIESCDARRNVLSNEYYHVLKGEALAMRALIHFELLRVFGPIYSVSPETECIPYANSSDLVVRPLKKASEIATLIMNDFKEAENLLKGYDPVITQGAPFKDAGAGIPNDMAYRSMRLNYYAVRAYIARLALYIGDRETALSYAKSVIKETQEDNQWFPLITRAAATTPAKQDRIYQSEILFGLYNLKRGTIFDNTFSNKMGNNVVLRPSSDNIEALYEDNTKLNDWRYTEQWMTLKDPDGNEQKYFVKYMPVDDTDASGVSQGYTYIVPIMRISEMYLIVAECETDETEAFSYLNKLRAARGIAMVEPGPDRQKLVEAEFRREFIGEGQLFWFYKRLNLTEIPSCTNFNEMVAMQESYYLFSLPQGELDKRKEKK</sequence>
<feature type="domain" description="SusD-like N-terminal" evidence="7">
    <location>
        <begin position="44"/>
        <end position="178"/>
    </location>
</feature>
<keyword evidence="4" id="KW-0472">Membrane</keyword>
<evidence type="ECO:0000313" key="9">
    <source>
        <dbReference type="Proteomes" id="UP000284434"/>
    </source>
</evidence>
<evidence type="ECO:0000256" key="5">
    <source>
        <dbReference type="ARBA" id="ARBA00023237"/>
    </source>
</evidence>